<gene>
    <name evidence="2" type="ORF">AsAng_0026760</name>
</gene>
<reference evidence="2" key="1">
    <citation type="submission" date="2022-09" db="EMBL/GenBank/DDBJ databases">
        <title>Aureispira anguillicida sp. nov., isolated from Leptocephalus of Japanese eel Anguilla japonica.</title>
        <authorList>
            <person name="Yuasa K."/>
            <person name="Mekata T."/>
            <person name="Ikunari K."/>
        </authorList>
    </citation>
    <scope>NUCLEOTIDE SEQUENCE</scope>
    <source>
        <strain evidence="2">EL160426</strain>
    </source>
</reference>
<keyword evidence="1" id="KW-0812">Transmembrane</keyword>
<feature type="transmembrane region" description="Helical" evidence="1">
    <location>
        <begin position="111"/>
        <end position="133"/>
    </location>
</feature>
<keyword evidence="1" id="KW-1133">Transmembrane helix</keyword>
<dbReference type="KEGG" id="aup:AsAng_0026760"/>
<protein>
    <submittedName>
        <fullName evidence="2">Uncharacterized protein</fullName>
    </submittedName>
</protein>
<keyword evidence="1" id="KW-0472">Membrane</keyword>
<name>A0A916DSL3_9BACT</name>
<keyword evidence="3" id="KW-1185">Reference proteome</keyword>
<dbReference type="Proteomes" id="UP001060919">
    <property type="component" value="Chromosome"/>
</dbReference>
<feature type="transmembrane region" description="Helical" evidence="1">
    <location>
        <begin position="78"/>
        <end position="99"/>
    </location>
</feature>
<organism evidence="2 3">
    <name type="scientific">Aureispira anguillae</name>
    <dbReference type="NCBI Taxonomy" id="2864201"/>
    <lineage>
        <taxon>Bacteria</taxon>
        <taxon>Pseudomonadati</taxon>
        <taxon>Bacteroidota</taxon>
        <taxon>Saprospiria</taxon>
        <taxon>Saprospirales</taxon>
        <taxon>Saprospiraceae</taxon>
        <taxon>Aureispira</taxon>
    </lineage>
</organism>
<dbReference type="RefSeq" id="WP_264793090.1">
    <property type="nucleotide sequence ID" value="NZ_AP026867.1"/>
</dbReference>
<proteinExistence type="predicted"/>
<dbReference type="EMBL" id="AP026867">
    <property type="protein sequence ID" value="BDS11961.1"/>
    <property type="molecule type" value="Genomic_DNA"/>
</dbReference>
<feature type="transmembrane region" description="Helical" evidence="1">
    <location>
        <begin position="45"/>
        <end position="66"/>
    </location>
</feature>
<dbReference type="AlphaFoldDB" id="A0A916DSL3"/>
<sequence>MLLHRLLLFILIGLAIYTTRLDWIYLQEFDIGTTPSWFFMYNRRVLKEVLPFVYTIYVVIGLFILFFPKKPSYRKNGVLLSIFMVFFIIILGAILLYYQSKEDNIAKHSTGFTWFALANGAILIHLFVFLPVAANSNYHDKILDHEIKNE</sequence>
<evidence type="ECO:0000313" key="3">
    <source>
        <dbReference type="Proteomes" id="UP001060919"/>
    </source>
</evidence>
<evidence type="ECO:0000256" key="1">
    <source>
        <dbReference type="SAM" id="Phobius"/>
    </source>
</evidence>
<accession>A0A916DSL3</accession>
<evidence type="ECO:0000313" key="2">
    <source>
        <dbReference type="EMBL" id="BDS11961.1"/>
    </source>
</evidence>